<organism evidence="7 8">
    <name type="scientific">Stylophora pistillata</name>
    <name type="common">Smooth cauliflower coral</name>
    <dbReference type="NCBI Taxonomy" id="50429"/>
    <lineage>
        <taxon>Eukaryota</taxon>
        <taxon>Metazoa</taxon>
        <taxon>Cnidaria</taxon>
        <taxon>Anthozoa</taxon>
        <taxon>Hexacorallia</taxon>
        <taxon>Scleractinia</taxon>
        <taxon>Astrocoeniina</taxon>
        <taxon>Pocilloporidae</taxon>
        <taxon>Stylophora</taxon>
    </lineage>
</organism>
<feature type="compositionally biased region" description="Polar residues" evidence="5">
    <location>
        <begin position="68"/>
        <end position="83"/>
    </location>
</feature>
<dbReference type="PANTHER" id="PTHR10129:SF48">
    <property type="entry name" value="MAF-S, ISOFORM B"/>
    <property type="match status" value="1"/>
</dbReference>
<dbReference type="EMBL" id="LSMT01000153">
    <property type="protein sequence ID" value="PFX25330.1"/>
    <property type="molecule type" value="Genomic_DNA"/>
</dbReference>
<keyword evidence="4" id="KW-0175">Coiled coil</keyword>
<accession>A0A2B4S955</accession>
<dbReference type="InterPro" id="IPR024874">
    <property type="entry name" value="Transcription_factor_Maf_fam"/>
</dbReference>
<dbReference type="OrthoDB" id="10643438at2759"/>
<feature type="region of interest" description="Disordered" evidence="5">
    <location>
        <begin position="68"/>
        <end position="102"/>
    </location>
</feature>
<dbReference type="InterPro" id="IPR004826">
    <property type="entry name" value="bZIP_Maf"/>
</dbReference>
<dbReference type="GO" id="GO:0005634">
    <property type="term" value="C:nucleus"/>
    <property type="evidence" value="ECO:0007669"/>
    <property type="project" value="TreeGrafter"/>
</dbReference>
<evidence type="ECO:0000256" key="1">
    <source>
        <dbReference type="ARBA" id="ARBA00023015"/>
    </source>
</evidence>
<keyword evidence="1" id="KW-0805">Transcription regulation</keyword>
<dbReference type="Gene3D" id="1.20.5.170">
    <property type="match status" value="1"/>
</dbReference>
<dbReference type="Pfam" id="PF03131">
    <property type="entry name" value="bZIP_Maf"/>
    <property type="match status" value="1"/>
</dbReference>
<sequence length="212" mass="24358">MSFCSRFLRLSVLPKLTKMEATNGRPPKGSSFPIYSFKEDWPSKKQADLEREISTSKDNGLNADLLKANSSKRIQAPGDSSEQNEAKKSKQRNSNYLSRRSVVPLSSDEKLEKMPIQALNRRLRKLPQGLAQKFRKRRRILKNRKYASKCRKKNTSKEENIIQENKDLQLEISKVKEELEKVVSEKNDFKMKCGALNAKLVAWGWNQGSDVV</sequence>
<evidence type="ECO:0000256" key="3">
    <source>
        <dbReference type="ARBA" id="ARBA00023163"/>
    </source>
</evidence>
<dbReference type="InterPro" id="IPR008917">
    <property type="entry name" value="TF_DNA-bd_sf"/>
</dbReference>
<keyword evidence="3" id="KW-0804">Transcription</keyword>
<evidence type="ECO:0000256" key="2">
    <source>
        <dbReference type="ARBA" id="ARBA00023125"/>
    </source>
</evidence>
<feature type="coiled-coil region" evidence="4">
    <location>
        <begin position="158"/>
        <end position="192"/>
    </location>
</feature>
<comment type="caution">
    <text evidence="7">The sequence shown here is derived from an EMBL/GenBank/DDBJ whole genome shotgun (WGS) entry which is preliminary data.</text>
</comment>
<dbReference type="SUPFAM" id="SSF47454">
    <property type="entry name" value="A DNA-binding domain in eukaryotic transcription factors"/>
    <property type="match status" value="1"/>
</dbReference>
<dbReference type="STRING" id="50429.A0A2B4S955"/>
<keyword evidence="8" id="KW-1185">Reference proteome</keyword>
<evidence type="ECO:0000259" key="6">
    <source>
        <dbReference type="Pfam" id="PF03131"/>
    </source>
</evidence>
<evidence type="ECO:0000313" key="7">
    <source>
        <dbReference type="EMBL" id="PFX25330.1"/>
    </source>
</evidence>
<evidence type="ECO:0000256" key="4">
    <source>
        <dbReference type="SAM" id="Coils"/>
    </source>
</evidence>
<keyword evidence="2" id="KW-0238">DNA-binding</keyword>
<dbReference type="GO" id="GO:0000981">
    <property type="term" value="F:DNA-binding transcription factor activity, RNA polymerase II-specific"/>
    <property type="evidence" value="ECO:0007669"/>
    <property type="project" value="TreeGrafter"/>
</dbReference>
<proteinExistence type="predicted"/>
<dbReference type="SUPFAM" id="SSF57959">
    <property type="entry name" value="Leucine zipper domain"/>
    <property type="match status" value="1"/>
</dbReference>
<name>A0A2B4S955_STYPI</name>
<dbReference type="GO" id="GO:0000978">
    <property type="term" value="F:RNA polymerase II cis-regulatory region sequence-specific DNA binding"/>
    <property type="evidence" value="ECO:0007669"/>
    <property type="project" value="TreeGrafter"/>
</dbReference>
<gene>
    <name evidence="7" type="primary">mafb</name>
    <name evidence="7" type="ORF">AWC38_SpisGene10024</name>
</gene>
<dbReference type="Proteomes" id="UP000225706">
    <property type="component" value="Unassembled WGS sequence"/>
</dbReference>
<evidence type="ECO:0000256" key="5">
    <source>
        <dbReference type="SAM" id="MobiDB-lite"/>
    </source>
</evidence>
<evidence type="ECO:0000313" key="8">
    <source>
        <dbReference type="Proteomes" id="UP000225706"/>
    </source>
</evidence>
<protein>
    <submittedName>
        <fullName evidence="7">Transcription factor MafB</fullName>
    </submittedName>
</protein>
<feature type="domain" description="Basic leucine zipper" evidence="6">
    <location>
        <begin position="107"/>
        <end position="196"/>
    </location>
</feature>
<dbReference type="PANTHER" id="PTHR10129">
    <property type="entry name" value="TRANSCRIPTION FACTOR MAF"/>
    <property type="match status" value="1"/>
</dbReference>
<reference evidence="8" key="1">
    <citation type="journal article" date="2017" name="bioRxiv">
        <title>Comparative analysis of the genomes of Stylophora pistillata and Acropora digitifera provides evidence for extensive differences between species of corals.</title>
        <authorList>
            <person name="Voolstra C.R."/>
            <person name="Li Y."/>
            <person name="Liew Y.J."/>
            <person name="Baumgarten S."/>
            <person name="Zoccola D."/>
            <person name="Flot J.-F."/>
            <person name="Tambutte S."/>
            <person name="Allemand D."/>
            <person name="Aranda M."/>
        </authorList>
    </citation>
    <scope>NUCLEOTIDE SEQUENCE [LARGE SCALE GENOMIC DNA]</scope>
</reference>
<dbReference type="AlphaFoldDB" id="A0A2B4S955"/>
<dbReference type="InterPro" id="IPR046347">
    <property type="entry name" value="bZIP_sf"/>
</dbReference>